<dbReference type="GO" id="GO:0008171">
    <property type="term" value="F:O-methyltransferase activity"/>
    <property type="evidence" value="ECO:0007669"/>
    <property type="project" value="InterPro"/>
</dbReference>
<evidence type="ECO:0000256" key="2">
    <source>
        <dbReference type="ARBA" id="ARBA00022679"/>
    </source>
</evidence>
<dbReference type="InterPro" id="IPR036390">
    <property type="entry name" value="WH_DNA-bd_sf"/>
</dbReference>
<keyword evidence="3" id="KW-0949">S-adenosyl-L-methionine</keyword>
<dbReference type="PROSITE" id="PS51683">
    <property type="entry name" value="SAM_OMT_II"/>
    <property type="match status" value="1"/>
</dbReference>
<dbReference type="CDD" id="cd02440">
    <property type="entry name" value="AdoMet_MTases"/>
    <property type="match status" value="1"/>
</dbReference>
<evidence type="ECO:0000256" key="1">
    <source>
        <dbReference type="ARBA" id="ARBA00022603"/>
    </source>
</evidence>
<dbReference type="SUPFAM" id="SSF46785">
    <property type="entry name" value="Winged helix' DNA-binding domain"/>
    <property type="match status" value="1"/>
</dbReference>
<evidence type="ECO:0000259" key="4">
    <source>
        <dbReference type="Pfam" id="PF00891"/>
    </source>
</evidence>
<proteinExistence type="predicted"/>
<comment type="caution">
    <text evidence="6">The sequence shown here is derived from an EMBL/GenBank/DDBJ whole genome shotgun (WGS) entry which is preliminary data.</text>
</comment>
<dbReference type="Pfam" id="PF00891">
    <property type="entry name" value="Methyltransf_2"/>
    <property type="match status" value="1"/>
</dbReference>
<keyword evidence="2 6" id="KW-0808">Transferase</keyword>
<accession>A0A0W8E2X7</accession>
<feature type="domain" description="O-methyltransferase C-terminal" evidence="4">
    <location>
        <begin position="150"/>
        <end position="270"/>
    </location>
</feature>
<feature type="domain" description="O-methyltransferase dimerisation" evidence="5">
    <location>
        <begin position="22"/>
        <end position="97"/>
    </location>
</feature>
<protein>
    <submittedName>
        <fullName evidence="6">Sam-dependent methyltransferase</fullName>
    </submittedName>
</protein>
<dbReference type="AlphaFoldDB" id="A0A0W8E2X7"/>
<dbReference type="InterPro" id="IPR012967">
    <property type="entry name" value="COMT_dimerisation"/>
</dbReference>
<evidence type="ECO:0000259" key="5">
    <source>
        <dbReference type="Pfam" id="PF08100"/>
    </source>
</evidence>
<sequence>MNHDNINLIDIDPIPAHSIASITEGYKAYQILKSVIELSLFDYLDQVGSSSADEISAIVNINSSYTPSLLQTLFELGLLIKLEHKYSNSDLARQFLVKSSPNYQGDIIRMVCESGKWTNLQEKLTRKGPKKKYDSTGISWDTIKSLSQRSLQGELQEVSHAIVEWEGFRQADSVLDIGGGHGLYVISLCQVHPLLKGLVFDQAHVVDLTLKFIGTYHLEDRIQVQAGDITADTPVGIHDIVIVSHFLYKFSNNLPAMLDKIYKCLKPGGLLASNHWFKQDSDSGSILGQTGLQKLDKSLNSPGHNICPLDEFAVHLNHAGFTILDVLDVPSSFDGSKLHMAVKNA</sequence>
<dbReference type="InterPro" id="IPR029063">
    <property type="entry name" value="SAM-dependent_MTases_sf"/>
</dbReference>
<dbReference type="InterPro" id="IPR001077">
    <property type="entry name" value="COMT_C"/>
</dbReference>
<organism evidence="6">
    <name type="scientific">hydrocarbon metagenome</name>
    <dbReference type="NCBI Taxonomy" id="938273"/>
    <lineage>
        <taxon>unclassified sequences</taxon>
        <taxon>metagenomes</taxon>
        <taxon>ecological metagenomes</taxon>
    </lineage>
</organism>
<dbReference type="Gene3D" id="3.40.50.150">
    <property type="entry name" value="Vaccinia Virus protein VP39"/>
    <property type="match status" value="1"/>
</dbReference>
<reference evidence="6" key="1">
    <citation type="journal article" date="2015" name="Proc. Natl. Acad. Sci. U.S.A.">
        <title>Networks of energetic and metabolic interactions define dynamics in microbial communities.</title>
        <authorList>
            <person name="Embree M."/>
            <person name="Liu J.K."/>
            <person name="Al-Bassam M.M."/>
            <person name="Zengler K."/>
        </authorList>
    </citation>
    <scope>NUCLEOTIDE SEQUENCE</scope>
</reference>
<dbReference type="GO" id="GO:0032259">
    <property type="term" value="P:methylation"/>
    <property type="evidence" value="ECO:0007669"/>
    <property type="project" value="UniProtKB-KW"/>
</dbReference>
<dbReference type="GO" id="GO:0046983">
    <property type="term" value="F:protein dimerization activity"/>
    <property type="evidence" value="ECO:0007669"/>
    <property type="project" value="InterPro"/>
</dbReference>
<dbReference type="InterPro" id="IPR036388">
    <property type="entry name" value="WH-like_DNA-bd_sf"/>
</dbReference>
<dbReference type="SUPFAM" id="SSF53335">
    <property type="entry name" value="S-adenosyl-L-methionine-dependent methyltransferases"/>
    <property type="match status" value="1"/>
</dbReference>
<evidence type="ECO:0000313" key="6">
    <source>
        <dbReference type="EMBL" id="KUG02955.1"/>
    </source>
</evidence>
<gene>
    <name evidence="6" type="ORF">ASZ90_019662</name>
</gene>
<dbReference type="EMBL" id="LNQE01001900">
    <property type="protein sequence ID" value="KUG02955.1"/>
    <property type="molecule type" value="Genomic_DNA"/>
</dbReference>
<name>A0A0W8E2X7_9ZZZZ</name>
<keyword evidence="1 6" id="KW-0489">Methyltransferase</keyword>
<dbReference type="Gene3D" id="1.10.10.10">
    <property type="entry name" value="Winged helix-like DNA-binding domain superfamily/Winged helix DNA-binding domain"/>
    <property type="match status" value="1"/>
</dbReference>
<dbReference type="InterPro" id="IPR016461">
    <property type="entry name" value="COMT-like"/>
</dbReference>
<dbReference type="PANTHER" id="PTHR11746">
    <property type="entry name" value="O-METHYLTRANSFERASE"/>
    <property type="match status" value="1"/>
</dbReference>
<dbReference type="Pfam" id="PF08100">
    <property type="entry name" value="Dimerisation"/>
    <property type="match status" value="1"/>
</dbReference>
<evidence type="ECO:0000256" key="3">
    <source>
        <dbReference type="ARBA" id="ARBA00022691"/>
    </source>
</evidence>